<dbReference type="InterPro" id="IPR008861">
    <property type="entry name" value="GpX-like"/>
</dbReference>
<dbReference type="RefSeq" id="WP_216519273.1">
    <property type="nucleotide sequence ID" value="NZ_JAHLPM010000007.1"/>
</dbReference>
<comment type="caution">
    <text evidence="1">The sequence shown here is derived from an EMBL/GenBank/DDBJ whole genome shotgun (WGS) entry which is preliminary data.</text>
</comment>
<name>A0ABS6E5U8_9FIRM</name>
<sequence>MSKTYTTVSGDMWDTIAYKTLGDEAYTDKFIKNNIQYRDIVIFPAGIVLDIPDVETEFSAKLPPWKRGLAYE</sequence>
<dbReference type="Pfam" id="PF05489">
    <property type="entry name" value="Phage_tail_X"/>
    <property type="match status" value="1"/>
</dbReference>
<dbReference type="EMBL" id="JAHLPM010000007">
    <property type="protein sequence ID" value="MBU5438287.1"/>
    <property type="molecule type" value="Genomic_DNA"/>
</dbReference>
<protein>
    <submittedName>
        <fullName evidence="1">Tail protein X</fullName>
    </submittedName>
</protein>
<keyword evidence="2" id="KW-1185">Reference proteome</keyword>
<accession>A0ABS6E5U8</accession>
<dbReference type="Proteomes" id="UP000749471">
    <property type="component" value="Unassembled WGS sequence"/>
</dbReference>
<reference evidence="1 2" key="1">
    <citation type="submission" date="2021-06" db="EMBL/GenBank/DDBJ databases">
        <authorList>
            <person name="Sun Q."/>
            <person name="Li D."/>
        </authorList>
    </citation>
    <scope>NUCLEOTIDE SEQUENCE [LARGE SCALE GENOMIC DNA]</scope>
    <source>
        <strain evidence="1 2">MSJ-40</strain>
    </source>
</reference>
<proteinExistence type="predicted"/>
<evidence type="ECO:0000313" key="2">
    <source>
        <dbReference type="Proteomes" id="UP000749471"/>
    </source>
</evidence>
<gene>
    <name evidence="1" type="ORF">KQI42_09720</name>
</gene>
<organism evidence="1 2">
    <name type="scientific">Tissierella simiarum</name>
    <dbReference type="NCBI Taxonomy" id="2841534"/>
    <lineage>
        <taxon>Bacteria</taxon>
        <taxon>Bacillati</taxon>
        <taxon>Bacillota</taxon>
        <taxon>Tissierellia</taxon>
        <taxon>Tissierellales</taxon>
        <taxon>Tissierellaceae</taxon>
        <taxon>Tissierella</taxon>
    </lineage>
</organism>
<evidence type="ECO:0000313" key="1">
    <source>
        <dbReference type="EMBL" id="MBU5438287.1"/>
    </source>
</evidence>